<evidence type="ECO:0000313" key="4">
    <source>
        <dbReference type="EMBL" id="ETO25908.1"/>
    </source>
</evidence>
<comment type="caution">
    <text evidence="4">The sequence shown here is derived from an EMBL/GenBank/DDBJ whole genome shotgun (WGS) entry which is preliminary data.</text>
</comment>
<dbReference type="Pfam" id="PF01846">
    <property type="entry name" value="FF"/>
    <property type="match status" value="1"/>
</dbReference>
<organism evidence="4 5">
    <name type="scientific">Reticulomyxa filosa</name>
    <dbReference type="NCBI Taxonomy" id="46433"/>
    <lineage>
        <taxon>Eukaryota</taxon>
        <taxon>Sar</taxon>
        <taxon>Rhizaria</taxon>
        <taxon>Retaria</taxon>
        <taxon>Foraminifera</taxon>
        <taxon>Monothalamids</taxon>
        <taxon>Reticulomyxidae</taxon>
        <taxon>Reticulomyxa</taxon>
    </lineage>
</organism>
<reference evidence="4 5" key="1">
    <citation type="journal article" date="2013" name="Curr. Biol.">
        <title>The Genome of the Foraminiferan Reticulomyxa filosa.</title>
        <authorList>
            <person name="Glockner G."/>
            <person name="Hulsmann N."/>
            <person name="Schleicher M."/>
            <person name="Noegel A.A."/>
            <person name="Eichinger L."/>
            <person name="Gallinger C."/>
            <person name="Pawlowski J."/>
            <person name="Sierra R."/>
            <person name="Euteneuer U."/>
            <person name="Pillet L."/>
            <person name="Moustafa A."/>
            <person name="Platzer M."/>
            <person name="Groth M."/>
            <person name="Szafranski K."/>
            <person name="Schliwa M."/>
        </authorList>
    </citation>
    <scope>NUCLEOTIDE SEQUENCE [LARGE SCALE GENOMIC DNA]</scope>
</reference>
<dbReference type="SUPFAM" id="SSF81698">
    <property type="entry name" value="FF domain"/>
    <property type="match status" value="1"/>
</dbReference>
<keyword evidence="2" id="KW-1133">Transmembrane helix</keyword>
<dbReference type="Proteomes" id="UP000023152">
    <property type="component" value="Unassembled WGS sequence"/>
</dbReference>
<accession>X6NJ45</accession>
<gene>
    <name evidence="4" type="ORF">RFI_11231</name>
</gene>
<dbReference type="EMBL" id="ASPP01008218">
    <property type="protein sequence ID" value="ETO25908.1"/>
    <property type="molecule type" value="Genomic_DNA"/>
</dbReference>
<dbReference type="PROSITE" id="PS51676">
    <property type="entry name" value="FF"/>
    <property type="match status" value="1"/>
</dbReference>
<protein>
    <recommendedName>
        <fullName evidence="3">FF domain-containing protein</fullName>
    </recommendedName>
</protein>
<feature type="domain" description="FF" evidence="3">
    <location>
        <begin position="153"/>
        <end position="215"/>
    </location>
</feature>
<dbReference type="InterPro" id="IPR036517">
    <property type="entry name" value="FF_domain_sf"/>
</dbReference>
<evidence type="ECO:0000256" key="1">
    <source>
        <dbReference type="SAM" id="Coils"/>
    </source>
</evidence>
<evidence type="ECO:0000313" key="5">
    <source>
        <dbReference type="Proteomes" id="UP000023152"/>
    </source>
</evidence>
<keyword evidence="2" id="KW-0812">Transmembrane</keyword>
<feature type="transmembrane region" description="Helical" evidence="2">
    <location>
        <begin position="98"/>
        <end position="120"/>
    </location>
</feature>
<keyword evidence="1" id="KW-0175">Coiled coil</keyword>
<proteinExistence type="predicted"/>
<dbReference type="AlphaFoldDB" id="X6NJ45"/>
<name>X6NJ45_RETFI</name>
<dbReference type="InterPro" id="IPR002713">
    <property type="entry name" value="FF_domain"/>
</dbReference>
<evidence type="ECO:0000256" key="2">
    <source>
        <dbReference type="SAM" id="Phobius"/>
    </source>
</evidence>
<feature type="coiled-coil region" evidence="1">
    <location>
        <begin position="129"/>
        <end position="172"/>
    </location>
</feature>
<dbReference type="Gene3D" id="1.10.10.440">
    <property type="entry name" value="FF domain"/>
    <property type="match status" value="1"/>
</dbReference>
<keyword evidence="5" id="KW-1185">Reference proteome</keyword>
<keyword evidence="2" id="KW-0472">Membrane</keyword>
<evidence type="ECO:0000259" key="3">
    <source>
        <dbReference type="PROSITE" id="PS51676"/>
    </source>
</evidence>
<sequence length="254" mass="31132">MDRHVKHILQEEEAYKAVARDSLREEWYDRWRDSAGEQYRKQKQQEKDEAIQKFEKLLRESEMVKTDSVWENLENDLPFMRESWVTLLSSRQCRKVRLVFFFCFLKCTQIYTYIYIYLYMHIYVYVQIFENIQDEVVEKEEQKLKAIKEQKRQAEREQRTQFKELLNELSEKQLLHCNSEWTKIVGLLENDPRYKVMQEQQSTKIKHVFATHLEQIKEKIKDDRNKFKKWLKQMGEKKNQKKQLNSGIALDNKC</sequence>